<keyword evidence="4" id="KW-1185">Reference proteome</keyword>
<evidence type="ECO:0000256" key="1">
    <source>
        <dbReference type="ARBA" id="ARBA00005351"/>
    </source>
</evidence>
<dbReference type="EMBL" id="JAUKUD010000002">
    <property type="protein sequence ID" value="KAK0751983.1"/>
    <property type="molecule type" value="Genomic_DNA"/>
</dbReference>
<evidence type="ECO:0000313" key="4">
    <source>
        <dbReference type="Proteomes" id="UP001172155"/>
    </source>
</evidence>
<dbReference type="PANTHER" id="PTHR12875">
    <property type="entry name" value="GOLGI TO ER TRAFFIC PROTEIN 4 HOMOLOG"/>
    <property type="match status" value="1"/>
</dbReference>
<protein>
    <recommendedName>
        <fullName evidence="5">DUF410-domain-containing protein</fullName>
    </recommendedName>
</protein>
<feature type="compositionally biased region" description="Gly residues" evidence="2">
    <location>
        <begin position="404"/>
        <end position="415"/>
    </location>
</feature>
<dbReference type="InterPro" id="IPR011990">
    <property type="entry name" value="TPR-like_helical_dom_sf"/>
</dbReference>
<comment type="similarity">
    <text evidence="1">Belongs to the GET4 family.</text>
</comment>
<dbReference type="FunFam" id="1.25.40.10:FF:000272">
    <property type="entry name" value="DUF410 domain protein"/>
    <property type="match status" value="1"/>
</dbReference>
<dbReference type="GO" id="GO:0072380">
    <property type="term" value="C:TRC complex"/>
    <property type="evidence" value="ECO:0007669"/>
    <property type="project" value="TreeGrafter"/>
</dbReference>
<feature type="region of interest" description="Disordered" evidence="2">
    <location>
        <begin position="404"/>
        <end position="430"/>
    </location>
</feature>
<proteinExistence type="inferred from homology"/>
<evidence type="ECO:0000256" key="2">
    <source>
        <dbReference type="SAM" id="MobiDB-lite"/>
    </source>
</evidence>
<dbReference type="InterPro" id="IPR007317">
    <property type="entry name" value="GET4"/>
</dbReference>
<dbReference type="Pfam" id="PF04190">
    <property type="entry name" value="GET4"/>
    <property type="match status" value="1"/>
</dbReference>
<gene>
    <name evidence="3" type="ORF">B0T18DRAFT_403827</name>
</gene>
<dbReference type="AlphaFoldDB" id="A0AA40F668"/>
<evidence type="ECO:0008006" key="5">
    <source>
        <dbReference type="Google" id="ProtNLM"/>
    </source>
</evidence>
<dbReference type="Gene3D" id="1.25.40.10">
    <property type="entry name" value="Tetratricopeptide repeat domain"/>
    <property type="match status" value="1"/>
</dbReference>
<dbReference type="PANTHER" id="PTHR12875:SF0">
    <property type="entry name" value="GOLGI TO ER TRAFFIC PROTEIN 4 HOMOLOG"/>
    <property type="match status" value="1"/>
</dbReference>
<organism evidence="3 4">
    <name type="scientific">Schizothecium vesticola</name>
    <dbReference type="NCBI Taxonomy" id="314040"/>
    <lineage>
        <taxon>Eukaryota</taxon>
        <taxon>Fungi</taxon>
        <taxon>Dikarya</taxon>
        <taxon>Ascomycota</taxon>
        <taxon>Pezizomycotina</taxon>
        <taxon>Sordariomycetes</taxon>
        <taxon>Sordariomycetidae</taxon>
        <taxon>Sordariales</taxon>
        <taxon>Schizotheciaceae</taxon>
        <taxon>Schizothecium</taxon>
    </lineage>
</organism>
<name>A0AA40F668_9PEZI</name>
<dbReference type="GO" id="GO:0045048">
    <property type="term" value="P:protein insertion into ER membrane"/>
    <property type="evidence" value="ECO:0007669"/>
    <property type="project" value="InterPro"/>
</dbReference>
<evidence type="ECO:0000313" key="3">
    <source>
        <dbReference type="EMBL" id="KAK0751983.1"/>
    </source>
</evidence>
<dbReference type="Proteomes" id="UP001172155">
    <property type="component" value="Unassembled WGS sequence"/>
</dbReference>
<sequence>MSCLRQGYRDNIGGVKQCGATRQLQASPWADCVIDAHTIIQTTRKQNTCSHNKRHPLSGRLPFSIPIAAYPRCLARPDPQPLPLRSSFRAQTETMSKIDRIIARLQKRITEGQPEEQYEAQQETRLVAARYTKAENWGAAIDILSSVSQALLKAGQGGSGGDLAILLVDVYRQAAQKPDATSKGRLLTCLRLFDSEEPTRKKFIKVMIDWSKKFGDYPAGDPELHHVVGTILAEEHDAEDAERHLVLGTKDSPEVLARLEYEWYQQDESHTAPLYAARAVLPYLLVANVRAANASYRSFVSSLSEGNKTLGVQDVSSQNSDVRVFPSLPLLNFIGLLLLAVQKGTPDLFRQLKAKYLPHIAELGGAWDTALEMIAEMYFGIQRPRQNNPLMDMMGSLFGGGGLGGGGGGGGGGGRPAPRRVEAPAAEGLD</sequence>
<reference evidence="3" key="1">
    <citation type="submission" date="2023-06" db="EMBL/GenBank/DDBJ databases">
        <title>Genome-scale phylogeny and comparative genomics of the fungal order Sordariales.</title>
        <authorList>
            <consortium name="Lawrence Berkeley National Laboratory"/>
            <person name="Hensen N."/>
            <person name="Bonometti L."/>
            <person name="Westerberg I."/>
            <person name="Brannstrom I.O."/>
            <person name="Guillou S."/>
            <person name="Cros-Aarteil S."/>
            <person name="Calhoun S."/>
            <person name="Haridas S."/>
            <person name="Kuo A."/>
            <person name="Mondo S."/>
            <person name="Pangilinan J."/>
            <person name="Riley R."/>
            <person name="LaButti K."/>
            <person name="Andreopoulos B."/>
            <person name="Lipzen A."/>
            <person name="Chen C."/>
            <person name="Yanf M."/>
            <person name="Daum C."/>
            <person name="Ng V."/>
            <person name="Clum A."/>
            <person name="Steindorff A."/>
            <person name="Ohm R."/>
            <person name="Martin F."/>
            <person name="Silar P."/>
            <person name="Natvig D."/>
            <person name="Lalanne C."/>
            <person name="Gautier V."/>
            <person name="Ament-velasquez S.L."/>
            <person name="Kruys A."/>
            <person name="Hutchinson M.I."/>
            <person name="Powell A.J."/>
            <person name="Barry K."/>
            <person name="Miller A.N."/>
            <person name="Grigoriev I.V."/>
            <person name="Debuchy R."/>
            <person name="Gladieux P."/>
            <person name="Thoren M.H."/>
            <person name="Johannesson H."/>
        </authorList>
    </citation>
    <scope>NUCLEOTIDE SEQUENCE</scope>
    <source>
        <strain evidence="3">SMH3187-1</strain>
    </source>
</reference>
<comment type="caution">
    <text evidence="3">The sequence shown here is derived from an EMBL/GenBank/DDBJ whole genome shotgun (WGS) entry which is preliminary data.</text>
</comment>
<accession>A0AA40F668</accession>